<dbReference type="Gene3D" id="1.10.10.10">
    <property type="entry name" value="Winged helix-like DNA-binding domain superfamily/Winged helix DNA-binding domain"/>
    <property type="match status" value="1"/>
</dbReference>
<organism evidence="3 4">
    <name type="scientific">Mytilus edulis</name>
    <name type="common">Blue mussel</name>
    <dbReference type="NCBI Taxonomy" id="6550"/>
    <lineage>
        <taxon>Eukaryota</taxon>
        <taxon>Metazoa</taxon>
        <taxon>Spiralia</taxon>
        <taxon>Lophotrochozoa</taxon>
        <taxon>Mollusca</taxon>
        <taxon>Bivalvia</taxon>
        <taxon>Autobranchia</taxon>
        <taxon>Pteriomorphia</taxon>
        <taxon>Mytilida</taxon>
        <taxon>Mytiloidea</taxon>
        <taxon>Mytilidae</taxon>
        <taxon>Mytilinae</taxon>
        <taxon>Mytilus</taxon>
    </lineage>
</organism>
<protein>
    <recommendedName>
        <fullName evidence="2">COR domain-containing protein</fullName>
    </recommendedName>
</protein>
<name>A0A8S3TXD3_MYTED</name>
<reference evidence="3" key="1">
    <citation type="submission" date="2021-03" db="EMBL/GenBank/DDBJ databases">
        <authorList>
            <person name="Bekaert M."/>
        </authorList>
    </citation>
    <scope>NUCLEOTIDE SEQUENCE</scope>
</reference>
<gene>
    <name evidence="3" type="ORF">MEDL_47128</name>
</gene>
<dbReference type="Proteomes" id="UP000683360">
    <property type="component" value="Unassembled WGS sequence"/>
</dbReference>
<comment type="caution">
    <text evidence="3">The sequence shown here is derived from an EMBL/GenBank/DDBJ whole genome shotgun (WGS) entry which is preliminary data.</text>
</comment>
<dbReference type="InterPro" id="IPR032171">
    <property type="entry name" value="COR-A"/>
</dbReference>
<feature type="domain" description="COR" evidence="2">
    <location>
        <begin position="11"/>
        <end position="156"/>
    </location>
</feature>
<evidence type="ECO:0000259" key="2">
    <source>
        <dbReference type="Pfam" id="PF16095"/>
    </source>
</evidence>
<dbReference type="InterPro" id="IPR036388">
    <property type="entry name" value="WH-like_DNA-bd_sf"/>
</dbReference>
<proteinExistence type="predicted"/>
<accession>A0A8S3TXD3</accession>
<sequence length="346" mass="41161">MDMNDWGIDCPLKWLLFQQVLGTLKTNNIHISTTKTLLEIAKHEDIGINQDEEVKRCLQYCHNIGTIIYFNEEHLQRYVILDPKWLVNAFRCLVSDKIEDMVRVSDDWQTLRETGELTDLLISRLFQKEPTLGFFENKRHLIEVMKRFDIIVSLRNSVALYMPCMMKSYSFEEFGKQFVDGKKYYFRTSWLCLEFEFLPPAFFNHILAWYIKQYDVSIIFDRGTRKERKALYRQIGVFNLDSSGCEQLVICEGPNIIALQVWNSQRSDQTYGYLKSSLVHFVVELGDHYKLRIKFTITFKCNEGDFTIHRKKMKDLLFKYYHCQEHETDHSSGDLVIPWEMNEELE</sequence>
<dbReference type="EMBL" id="CAJPWZ010002247">
    <property type="protein sequence ID" value="CAG2234512.1"/>
    <property type="molecule type" value="Genomic_DNA"/>
</dbReference>
<dbReference type="AlphaFoldDB" id="A0A8S3TXD3"/>
<dbReference type="OrthoDB" id="5962960at2759"/>
<evidence type="ECO:0000313" key="4">
    <source>
        <dbReference type="Proteomes" id="UP000683360"/>
    </source>
</evidence>
<dbReference type="Pfam" id="PF16095">
    <property type="entry name" value="COR-A"/>
    <property type="match status" value="1"/>
</dbReference>
<keyword evidence="4" id="KW-1185">Reference proteome</keyword>
<keyword evidence="1" id="KW-0677">Repeat</keyword>
<evidence type="ECO:0000256" key="1">
    <source>
        <dbReference type="ARBA" id="ARBA00022737"/>
    </source>
</evidence>
<evidence type="ECO:0000313" key="3">
    <source>
        <dbReference type="EMBL" id="CAG2234512.1"/>
    </source>
</evidence>